<keyword evidence="2" id="KW-1185">Reference proteome</keyword>
<organism evidence="1 2">
    <name type="scientific">Pistacia integerrima</name>
    <dbReference type="NCBI Taxonomy" id="434235"/>
    <lineage>
        <taxon>Eukaryota</taxon>
        <taxon>Viridiplantae</taxon>
        <taxon>Streptophyta</taxon>
        <taxon>Embryophyta</taxon>
        <taxon>Tracheophyta</taxon>
        <taxon>Spermatophyta</taxon>
        <taxon>Magnoliopsida</taxon>
        <taxon>eudicotyledons</taxon>
        <taxon>Gunneridae</taxon>
        <taxon>Pentapetalae</taxon>
        <taxon>rosids</taxon>
        <taxon>malvids</taxon>
        <taxon>Sapindales</taxon>
        <taxon>Anacardiaceae</taxon>
        <taxon>Pistacia</taxon>
    </lineage>
</organism>
<reference evidence="2" key="1">
    <citation type="journal article" date="2023" name="G3 (Bethesda)">
        <title>Genome assembly and association tests identify interacting loci associated with vigor, precocity, and sex in interspecific pistachio rootstocks.</title>
        <authorList>
            <person name="Palmer W."/>
            <person name="Jacygrad E."/>
            <person name="Sagayaradj S."/>
            <person name="Cavanaugh K."/>
            <person name="Han R."/>
            <person name="Bertier L."/>
            <person name="Beede B."/>
            <person name="Kafkas S."/>
            <person name="Golino D."/>
            <person name="Preece J."/>
            <person name="Michelmore R."/>
        </authorList>
    </citation>
    <scope>NUCLEOTIDE SEQUENCE [LARGE SCALE GENOMIC DNA]</scope>
</reference>
<dbReference type="EMBL" id="CM047747">
    <property type="protein sequence ID" value="KAJ0016860.1"/>
    <property type="molecule type" value="Genomic_DNA"/>
</dbReference>
<gene>
    <name evidence="1" type="ORF">Pint_09506</name>
</gene>
<comment type="caution">
    <text evidence="1">The sequence shown here is derived from an EMBL/GenBank/DDBJ whole genome shotgun (WGS) entry which is preliminary data.</text>
</comment>
<proteinExistence type="predicted"/>
<evidence type="ECO:0000313" key="2">
    <source>
        <dbReference type="Proteomes" id="UP001163603"/>
    </source>
</evidence>
<sequence length="915" mass="101491">MPRGSLAGLLPQMSALYNVMSSSRITPQPVITSSFCTDPRSLFSITISCSDKADDTGYRHITGISMQNQYLGGVIDEEVAQLTYLESLDLSNNKLYGAIPASLGNLSQLKFLDLSSNLLTGSIPPSLGNLKNLANLYLIRNLLDGTIPPSLGELSNLEYLWLTGNRLSGEIPGELGNLSKLLNLDLEDNELIGKLPPELGNLSNLENLWLESNNLTGELPTEYVQLKKMFAFTVGGNYLEGPIPAYIASWDNLTRLHLLGNNFEGKLPDEIFRMQSLRYLFVSDLRNTGFYFPKSTKLTNIYSLVLRNCSIMGEIPSDIGNWSSLQNLFLTSNMLSGKIPDWINKTVIVSGDFPENASEYETFSDQTIINVTLSHTFFLNRLIDLTACVAATSHPINRTSLYQIGNEGCYGKKLKQRSESRHGGISTIATAAHDNHFVLIILFHADSLFINAGGEETIVNGNHYDADNTTSNTLYVSSEKHWASICTGYFVAVTTNRSDYVRNITCGVSVPEAPLYAKARLCPQSLSYYGFCLRKGNYNVTLHFVEIIFSKDEDHSSTGKRVFDVYIQGNRVLKDFNIKRKAGGPDKIWTENFIANVKNDHLLEIHLFWAGKGSIYNHPALNGPLISAISVSPNFKVGGLSKVEIIGIVIAAVSALLLLLAFIGTMIWLRDRELRVANIEIRGKFYCLKQVKDATGNFTRKNEIGKGQFGIVYKAELPDKNIVAVKKLSKTLKFKLIGTEVYAFKQKNLRHENIVELLAISSRDDLNLIIYEYMERGSLEQVLFGKVNTAPESATGQADTNKADVYSYGILLLEIVSGKSNSKHEQNQETTFLLNTARICQKRKRLLDLVDPILPSNCRKQALQILDLAMECISPSHNLRPTMSDVVNKLTETENQVKEMIQMGDSAAAEGGGDV</sequence>
<dbReference type="Proteomes" id="UP001163603">
    <property type="component" value="Chromosome 12"/>
</dbReference>
<evidence type="ECO:0000313" key="1">
    <source>
        <dbReference type="EMBL" id="KAJ0016860.1"/>
    </source>
</evidence>
<name>A0ACC0XH80_9ROSI</name>
<protein>
    <submittedName>
        <fullName evidence="1">Uncharacterized protein</fullName>
    </submittedName>
</protein>
<accession>A0ACC0XH80</accession>